<dbReference type="PANTHER" id="PTHR14226:SF25">
    <property type="entry name" value="PHOSPHOESTERASE"/>
    <property type="match status" value="1"/>
</dbReference>
<evidence type="ECO:0000313" key="7">
    <source>
        <dbReference type="Proteomes" id="UP000886803"/>
    </source>
</evidence>
<evidence type="ECO:0000256" key="1">
    <source>
        <dbReference type="ARBA" id="ARBA00022801"/>
    </source>
</evidence>
<feature type="domain" description="PNPLA" evidence="5">
    <location>
        <begin position="18"/>
        <end position="186"/>
    </location>
</feature>
<dbReference type="CDD" id="cd07208">
    <property type="entry name" value="Pat_hypo_Ecoli_yjju_like"/>
    <property type="match status" value="1"/>
</dbReference>
<dbReference type="AlphaFoldDB" id="A0A9D2S3C7"/>
<evidence type="ECO:0000313" key="6">
    <source>
        <dbReference type="EMBL" id="HJB41766.1"/>
    </source>
</evidence>
<dbReference type="Proteomes" id="UP000886803">
    <property type="component" value="Unassembled WGS sequence"/>
</dbReference>
<dbReference type="GO" id="GO:0016787">
    <property type="term" value="F:hydrolase activity"/>
    <property type="evidence" value="ECO:0007669"/>
    <property type="project" value="UniProtKB-UniRule"/>
</dbReference>
<comment type="caution">
    <text evidence="6">The sequence shown here is derived from an EMBL/GenBank/DDBJ whole genome shotgun (WGS) entry which is preliminary data.</text>
</comment>
<keyword evidence="1 4" id="KW-0378">Hydrolase</keyword>
<dbReference type="Gene3D" id="3.40.1090.10">
    <property type="entry name" value="Cytosolic phospholipase A2 catalytic domain"/>
    <property type="match status" value="2"/>
</dbReference>
<evidence type="ECO:0000256" key="2">
    <source>
        <dbReference type="ARBA" id="ARBA00022963"/>
    </source>
</evidence>
<dbReference type="Pfam" id="PF19890">
    <property type="entry name" value="DUF6363"/>
    <property type="match status" value="1"/>
</dbReference>
<evidence type="ECO:0000259" key="5">
    <source>
        <dbReference type="PROSITE" id="PS51635"/>
    </source>
</evidence>
<comment type="caution">
    <text evidence="4">Lacks conserved residue(s) required for the propagation of feature annotation.</text>
</comment>
<feature type="active site" description="Proton acceptor" evidence="4">
    <location>
        <position position="173"/>
    </location>
</feature>
<dbReference type="EMBL" id="DWYG01000067">
    <property type="protein sequence ID" value="HJB41766.1"/>
    <property type="molecule type" value="Genomic_DNA"/>
</dbReference>
<feature type="active site" description="Nucleophile" evidence="4">
    <location>
        <position position="51"/>
    </location>
</feature>
<evidence type="ECO:0000256" key="4">
    <source>
        <dbReference type="PROSITE-ProRule" id="PRU01161"/>
    </source>
</evidence>
<keyword evidence="3 4" id="KW-0443">Lipid metabolism</keyword>
<dbReference type="GO" id="GO:0016042">
    <property type="term" value="P:lipid catabolic process"/>
    <property type="evidence" value="ECO:0007669"/>
    <property type="project" value="UniProtKB-UniRule"/>
</dbReference>
<sequence>MRSEPTQTQAAPRYDLGLVLEGGAIRGIYTAGVLDVLMAHGLQADMVIGTSAGCIHGCNFVSGQAGRSIRYYRKYRRNRHFMGLYALLTTGEAVGRKFCYEEIPTRLDPFDEAAFEASPVDFYVTVTNVRTGRAEHILCPDLRQGGGMEVLRAGASMPLCSRITMIGGQPYLDGGVADSVPYRAAKALGCRRCLVVLTQPAGYLKHPSASQPMFAAAYRRYPAFVETMARRAETYNAQVCEVEQAAKSGETFLIRPSRDTGITRMERDMQTIDAQYALGRADTEAAWPALARWLKVTG</sequence>
<feature type="short sequence motif" description="GXSXG" evidence="4">
    <location>
        <begin position="49"/>
        <end position="53"/>
    </location>
</feature>
<dbReference type="InterPro" id="IPR016035">
    <property type="entry name" value="Acyl_Trfase/lysoPLipase"/>
</dbReference>
<reference evidence="6" key="2">
    <citation type="submission" date="2021-04" db="EMBL/GenBank/DDBJ databases">
        <authorList>
            <person name="Gilroy R."/>
        </authorList>
    </citation>
    <scope>NUCLEOTIDE SEQUENCE</scope>
    <source>
        <strain evidence="6">ChiBcec8-13705</strain>
    </source>
</reference>
<name>A0A9D2S3C7_9FIRM</name>
<dbReference type="InterPro" id="IPR037483">
    <property type="entry name" value="YjjU-like"/>
</dbReference>
<keyword evidence="2 4" id="KW-0442">Lipid degradation</keyword>
<dbReference type="Pfam" id="PF01734">
    <property type="entry name" value="Patatin"/>
    <property type="match status" value="1"/>
</dbReference>
<organism evidence="6 7">
    <name type="scientific">Candidatus Gemmiger avicola</name>
    <dbReference type="NCBI Taxonomy" id="2838605"/>
    <lineage>
        <taxon>Bacteria</taxon>
        <taxon>Bacillati</taxon>
        <taxon>Bacillota</taxon>
        <taxon>Clostridia</taxon>
        <taxon>Eubacteriales</taxon>
        <taxon>Gemmiger</taxon>
    </lineage>
</organism>
<reference evidence="6" key="1">
    <citation type="journal article" date="2021" name="PeerJ">
        <title>Extensive microbial diversity within the chicken gut microbiome revealed by metagenomics and culture.</title>
        <authorList>
            <person name="Gilroy R."/>
            <person name="Ravi A."/>
            <person name="Getino M."/>
            <person name="Pursley I."/>
            <person name="Horton D.L."/>
            <person name="Alikhan N.F."/>
            <person name="Baker D."/>
            <person name="Gharbi K."/>
            <person name="Hall N."/>
            <person name="Watson M."/>
            <person name="Adriaenssens E.M."/>
            <person name="Foster-Nyarko E."/>
            <person name="Jarju S."/>
            <person name="Secka A."/>
            <person name="Antonio M."/>
            <person name="Oren A."/>
            <person name="Chaudhuri R.R."/>
            <person name="La Ragione R."/>
            <person name="Hildebrand F."/>
            <person name="Pallen M.J."/>
        </authorList>
    </citation>
    <scope>NUCLEOTIDE SEQUENCE</scope>
    <source>
        <strain evidence="6">ChiBcec8-13705</strain>
    </source>
</reference>
<dbReference type="InterPro" id="IPR002641">
    <property type="entry name" value="PNPLA_dom"/>
</dbReference>
<gene>
    <name evidence="6" type="ORF">H9945_04635</name>
</gene>
<dbReference type="InterPro" id="IPR050301">
    <property type="entry name" value="NTE"/>
</dbReference>
<dbReference type="PROSITE" id="PS51635">
    <property type="entry name" value="PNPLA"/>
    <property type="match status" value="1"/>
</dbReference>
<dbReference type="InterPro" id="IPR045943">
    <property type="entry name" value="DUF6363"/>
</dbReference>
<feature type="short sequence motif" description="DGA/G" evidence="4">
    <location>
        <begin position="173"/>
        <end position="175"/>
    </location>
</feature>
<protein>
    <submittedName>
        <fullName evidence="6">Patatin family protein</fullName>
    </submittedName>
</protein>
<proteinExistence type="predicted"/>
<accession>A0A9D2S3C7</accession>
<dbReference type="SUPFAM" id="SSF52151">
    <property type="entry name" value="FabD/lysophospholipase-like"/>
    <property type="match status" value="1"/>
</dbReference>
<dbReference type="PANTHER" id="PTHR14226">
    <property type="entry name" value="NEUROPATHY TARGET ESTERASE/SWISS CHEESE D.MELANOGASTER"/>
    <property type="match status" value="1"/>
</dbReference>
<evidence type="ECO:0000256" key="3">
    <source>
        <dbReference type="ARBA" id="ARBA00023098"/>
    </source>
</evidence>